<feature type="transmembrane region" description="Helical" evidence="8">
    <location>
        <begin position="36"/>
        <end position="56"/>
    </location>
</feature>
<evidence type="ECO:0000313" key="11">
    <source>
        <dbReference type="Proteomes" id="UP001518989"/>
    </source>
</evidence>
<dbReference type="PRINTS" id="PR01035">
    <property type="entry name" value="TCRTETA"/>
</dbReference>
<evidence type="ECO:0000256" key="2">
    <source>
        <dbReference type="ARBA" id="ARBA00022448"/>
    </source>
</evidence>
<dbReference type="SUPFAM" id="SSF103473">
    <property type="entry name" value="MFS general substrate transporter"/>
    <property type="match status" value="2"/>
</dbReference>
<feature type="transmembrane region" description="Helical" evidence="8">
    <location>
        <begin position="275"/>
        <end position="293"/>
    </location>
</feature>
<dbReference type="Gene3D" id="1.20.1250.20">
    <property type="entry name" value="MFS general substrate transporter like domains"/>
    <property type="match status" value="2"/>
</dbReference>
<feature type="transmembrane region" description="Helical" evidence="8">
    <location>
        <begin position="299"/>
        <end position="320"/>
    </location>
</feature>
<keyword evidence="5 8" id="KW-1133">Transmembrane helix</keyword>
<proteinExistence type="predicted"/>
<comment type="caution">
    <text evidence="10">The sequence shown here is derived from an EMBL/GenBank/DDBJ whole genome shotgun (WGS) entry which is preliminary data.</text>
</comment>
<gene>
    <name evidence="10" type="ORF">IAI61_01695</name>
</gene>
<feature type="transmembrane region" description="Helical" evidence="8">
    <location>
        <begin position="332"/>
        <end position="351"/>
    </location>
</feature>
<feature type="transmembrane region" description="Helical" evidence="8">
    <location>
        <begin position="357"/>
        <end position="380"/>
    </location>
</feature>
<dbReference type="PANTHER" id="PTHR43414:SF6">
    <property type="entry name" value="MULTIDRUG RESISTANCE PROTEIN MDTG"/>
    <property type="match status" value="1"/>
</dbReference>
<evidence type="ECO:0000256" key="7">
    <source>
        <dbReference type="SAM" id="MobiDB-lite"/>
    </source>
</evidence>
<feature type="transmembrane region" description="Helical" evidence="8">
    <location>
        <begin position="68"/>
        <end position="85"/>
    </location>
</feature>
<feature type="transmembrane region" description="Helical" evidence="8">
    <location>
        <begin position="97"/>
        <end position="115"/>
    </location>
</feature>
<dbReference type="PANTHER" id="PTHR43414">
    <property type="entry name" value="MULTIDRUG RESISTANCE PROTEIN MDTG"/>
    <property type="match status" value="1"/>
</dbReference>
<organism evidence="10 11">
    <name type="scientific">Roseomonas haemaphysalidis</name>
    <dbReference type="NCBI Taxonomy" id="2768162"/>
    <lineage>
        <taxon>Bacteria</taxon>
        <taxon>Pseudomonadati</taxon>
        <taxon>Pseudomonadota</taxon>
        <taxon>Alphaproteobacteria</taxon>
        <taxon>Acetobacterales</taxon>
        <taxon>Roseomonadaceae</taxon>
        <taxon>Roseomonas</taxon>
    </lineage>
</organism>
<keyword evidence="2" id="KW-0813">Transport</keyword>
<comment type="subcellular location">
    <subcellularLocation>
        <location evidence="1">Cell membrane</location>
        <topology evidence="1">Multi-pass membrane protein</topology>
    </subcellularLocation>
</comment>
<evidence type="ECO:0000256" key="1">
    <source>
        <dbReference type="ARBA" id="ARBA00004651"/>
    </source>
</evidence>
<evidence type="ECO:0000313" key="10">
    <source>
        <dbReference type="EMBL" id="MBO1077727.1"/>
    </source>
</evidence>
<evidence type="ECO:0000256" key="4">
    <source>
        <dbReference type="ARBA" id="ARBA00022692"/>
    </source>
</evidence>
<name>A0ABS3KJW1_9PROT</name>
<dbReference type="PROSITE" id="PS50850">
    <property type="entry name" value="MFS"/>
    <property type="match status" value="1"/>
</dbReference>
<feature type="region of interest" description="Disordered" evidence="7">
    <location>
        <begin position="388"/>
        <end position="412"/>
    </location>
</feature>
<feature type="transmembrane region" description="Helical" evidence="8">
    <location>
        <begin position="122"/>
        <end position="144"/>
    </location>
</feature>
<keyword evidence="11" id="KW-1185">Reference proteome</keyword>
<reference evidence="10 11" key="1">
    <citation type="submission" date="2020-09" db="EMBL/GenBank/DDBJ databases">
        <title>Roseomonas.</title>
        <authorList>
            <person name="Zhu W."/>
        </authorList>
    </citation>
    <scope>NUCLEOTIDE SEQUENCE [LARGE SCALE GENOMIC DNA]</scope>
    <source>
        <strain evidence="10 11">573</strain>
    </source>
</reference>
<dbReference type="Pfam" id="PF07690">
    <property type="entry name" value="MFS_1"/>
    <property type="match status" value="1"/>
</dbReference>
<dbReference type="EMBL" id="JACTNG010000001">
    <property type="protein sequence ID" value="MBO1077727.1"/>
    <property type="molecule type" value="Genomic_DNA"/>
</dbReference>
<evidence type="ECO:0000259" key="9">
    <source>
        <dbReference type="PROSITE" id="PS50850"/>
    </source>
</evidence>
<evidence type="ECO:0000256" key="3">
    <source>
        <dbReference type="ARBA" id="ARBA00022475"/>
    </source>
</evidence>
<protein>
    <submittedName>
        <fullName evidence="10">MFS transporter</fullName>
    </submittedName>
</protein>
<feature type="compositionally biased region" description="Pro residues" evidence="7">
    <location>
        <begin position="403"/>
        <end position="412"/>
    </location>
</feature>
<feature type="transmembrane region" description="Helical" evidence="8">
    <location>
        <begin position="156"/>
        <end position="178"/>
    </location>
</feature>
<keyword evidence="4 8" id="KW-0812">Transmembrane</keyword>
<dbReference type="InterPro" id="IPR020846">
    <property type="entry name" value="MFS_dom"/>
</dbReference>
<sequence>MVGVQFIMSVALSVLSPVLPLFLPEVGVTAPGSIEFWSGVLNALNFLVAALVSPLWGALADRFGRKTMVLRSSMAICAFTLLMGFSQSLWQLVTLRGLMGAFSGFSAAAIALVATQVPEQRLGYALGWLSTGQLVGSLAGPLIGGLIADTTGSSRMVFFFTAATAALAVLVTVAAVRERQHDSLSGKKGGPGGMAALRSLWRIQGLSSLFLVLLMAQFGVRSVQPVITLFVQELLGNKAALATLAGFAFSVTGLADLLASPFLGKRSDTLGYRKVLLISLAGAAVTTLPQAWIGSYDGFVALRFGAGLFLGGILPTANALVGRLVPAQRRGLAYGLTASATFLGSFLGPFVGGSVAALAGIRWVFVLTGVLFLANLLWVYRVVPETAGARTSDPDKTDAPAGQPRPGPANPT</sequence>
<feature type="transmembrane region" description="Helical" evidence="8">
    <location>
        <begin position="199"/>
        <end position="220"/>
    </location>
</feature>
<feature type="domain" description="Major facilitator superfamily (MFS) profile" evidence="9">
    <location>
        <begin position="1"/>
        <end position="387"/>
    </location>
</feature>
<dbReference type="Proteomes" id="UP001518989">
    <property type="component" value="Unassembled WGS sequence"/>
</dbReference>
<feature type="transmembrane region" description="Helical" evidence="8">
    <location>
        <begin position="240"/>
        <end position="263"/>
    </location>
</feature>
<evidence type="ECO:0000256" key="5">
    <source>
        <dbReference type="ARBA" id="ARBA00022989"/>
    </source>
</evidence>
<keyword evidence="6 8" id="KW-0472">Membrane</keyword>
<evidence type="ECO:0000256" key="8">
    <source>
        <dbReference type="SAM" id="Phobius"/>
    </source>
</evidence>
<keyword evidence="3" id="KW-1003">Cell membrane</keyword>
<accession>A0ABS3KJW1</accession>
<dbReference type="InterPro" id="IPR001958">
    <property type="entry name" value="Tet-R_TetA/multi-R_MdtG-like"/>
</dbReference>
<evidence type="ECO:0000256" key="6">
    <source>
        <dbReference type="ARBA" id="ARBA00023136"/>
    </source>
</evidence>
<dbReference type="InterPro" id="IPR036259">
    <property type="entry name" value="MFS_trans_sf"/>
</dbReference>
<dbReference type="InterPro" id="IPR011701">
    <property type="entry name" value="MFS"/>
</dbReference>